<dbReference type="CDD" id="cd04776">
    <property type="entry name" value="HTH_GnyR"/>
    <property type="match status" value="1"/>
</dbReference>
<proteinExistence type="predicted"/>
<dbReference type="InterPro" id="IPR000551">
    <property type="entry name" value="MerR-type_HTH_dom"/>
</dbReference>
<evidence type="ECO:0000256" key="3">
    <source>
        <dbReference type="ARBA" id="ARBA00023163"/>
    </source>
</evidence>
<evidence type="ECO:0000256" key="1">
    <source>
        <dbReference type="ARBA" id="ARBA00023015"/>
    </source>
</evidence>
<dbReference type="Proteomes" id="UP000581135">
    <property type="component" value="Unassembled WGS sequence"/>
</dbReference>
<dbReference type="SMART" id="SM00422">
    <property type="entry name" value="HTH_MERR"/>
    <property type="match status" value="1"/>
</dbReference>
<keyword evidence="1" id="KW-0805">Transcription regulation</keyword>
<dbReference type="Pfam" id="PF00376">
    <property type="entry name" value="MerR"/>
    <property type="match status" value="1"/>
</dbReference>
<dbReference type="GO" id="GO:0003700">
    <property type="term" value="F:DNA-binding transcription factor activity"/>
    <property type="evidence" value="ECO:0007669"/>
    <property type="project" value="InterPro"/>
</dbReference>
<sequence length="134" mass="15475">MRKLYAVSQLASELAVTARSIRFYEDKGLISPERAGATRVFTARDRARLILILRGKRLGFSLKEIRDWLDLYDADPSQTAQTRVLLEKIDKRTAQLESQKRDIEATLTELREIQRQATDHLSRTAETSKRKSKQ</sequence>
<dbReference type="Gene3D" id="1.10.1660.10">
    <property type="match status" value="1"/>
</dbReference>
<dbReference type="PANTHER" id="PTHR30204">
    <property type="entry name" value="REDOX-CYCLING DRUG-SENSING TRANSCRIPTIONAL ACTIVATOR SOXR"/>
    <property type="match status" value="1"/>
</dbReference>
<organism evidence="6 7">
    <name type="scientific">Limibacillus halophilus</name>
    <dbReference type="NCBI Taxonomy" id="1579333"/>
    <lineage>
        <taxon>Bacteria</taxon>
        <taxon>Pseudomonadati</taxon>
        <taxon>Pseudomonadota</taxon>
        <taxon>Alphaproteobacteria</taxon>
        <taxon>Rhodospirillales</taxon>
        <taxon>Rhodovibrionaceae</taxon>
        <taxon>Limibacillus</taxon>
    </lineage>
</organism>
<keyword evidence="4" id="KW-0175">Coiled coil</keyword>
<dbReference type="InterPro" id="IPR047057">
    <property type="entry name" value="MerR_fam"/>
</dbReference>
<dbReference type="Pfam" id="PF09278">
    <property type="entry name" value="MerR-DNA-bind"/>
    <property type="match status" value="1"/>
</dbReference>
<evidence type="ECO:0000259" key="5">
    <source>
        <dbReference type="PROSITE" id="PS50937"/>
    </source>
</evidence>
<feature type="domain" description="HTH merR-type" evidence="5">
    <location>
        <begin position="4"/>
        <end position="71"/>
    </location>
</feature>
<dbReference type="RefSeq" id="WP_183414891.1">
    <property type="nucleotide sequence ID" value="NZ_JACHXA010000001.1"/>
</dbReference>
<keyword evidence="7" id="KW-1185">Reference proteome</keyword>
<evidence type="ECO:0000256" key="4">
    <source>
        <dbReference type="SAM" id="Coils"/>
    </source>
</evidence>
<comment type="caution">
    <text evidence="6">The sequence shown here is derived from an EMBL/GenBank/DDBJ whole genome shotgun (WGS) entry which is preliminary data.</text>
</comment>
<reference evidence="6 7" key="1">
    <citation type="submission" date="2020-08" db="EMBL/GenBank/DDBJ databases">
        <title>Genomic Encyclopedia of Type Strains, Phase III (KMG-III): the genomes of soil and plant-associated and newly described type strains.</title>
        <authorList>
            <person name="Whitman W."/>
        </authorList>
    </citation>
    <scope>NUCLEOTIDE SEQUENCE [LARGE SCALE GENOMIC DNA]</scope>
    <source>
        <strain evidence="6 7">CECT 8803</strain>
    </source>
</reference>
<feature type="coiled-coil region" evidence="4">
    <location>
        <begin position="86"/>
        <end position="116"/>
    </location>
</feature>
<dbReference type="PROSITE" id="PS50937">
    <property type="entry name" value="HTH_MERR_2"/>
    <property type="match status" value="1"/>
</dbReference>
<dbReference type="EMBL" id="JACHXA010000001">
    <property type="protein sequence ID" value="MBB3064075.1"/>
    <property type="molecule type" value="Genomic_DNA"/>
</dbReference>
<gene>
    <name evidence="6" type="ORF">FHR98_000340</name>
</gene>
<protein>
    <submittedName>
        <fullName evidence="6">DNA-binding transcriptional MerR regulator</fullName>
    </submittedName>
</protein>
<name>A0A839SSU5_9PROT</name>
<dbReference type="PANTHER" id="PTHR30204:SF58">
    <property type="entry name" value="HTH-TYPE TRANSCRIPTIONAL REGULATOR YFMP"/>
    <property type="match status" value="1"/>
</dbReference>
<dbReference type="GO" id="GO:0003677">
    <property type="term" value="F:DNA binding"/>
    <property type="evidence" value="ECO:0007669"/>
    <property type="project" value="UniProtKB-KW"/>
</dbReference>
<evidence type="ECO:0000256" key="2">
    <source>
        <dbReference type="ARBA" id="ARBA00023125"/>
    </source>
</evidence>
<evidence type="ECO:0000313" key="7">
    <source>
        <dbReference type="Proteomes" id="UP000581135"/>
    </source>
</evidence>
<keyword evidence="3" id="KW-0804">Transcription</keyword>
<dbReference type="InterPro" id="IPR009061">
    <property type="entry name" value="DNA-bd_dom_put_sf"/>
</dbReference>
<dbReference type="SUPFAM" id="SSF46955">
    <property type="entry name" value="Putative DNA-binding domain"/>
    <property type="match status" value="1"/>
</dbReference>
<keyword evidence="2 6" id="KW-0238">DNA-binding</keyword>
<dbReference type="AlphaFoldDB" id="A0A839SSU5"/>
<accession>A0A839SSU5</accession>
<dbReference type="InterPro" id="IPR015358">
    <property type="entry name" value="Tscrpt_reg_MerR_DNA-bd"/>
</dbReference>
<evidence type="ECO:0000313" key="6">
    <source>
        <dbReference type="EMBL" id="MBB3064075.1"/>
    </source>
</evidence>